<reference evidence="1" key="1">
    <citation type="submission" date="2019-03" db="EMBL/GenBank/DDBJ databases">
        <title>Single cell metagenomics reveals metabolic interactions within the superorganism composed of flagellate Streblomastix strix and complex community of Bacteroidetes bacteria on its surface.</title>
        <authorList>
            <person name="Treitli S.C."/>
            <person name="Kolisko M."/>
            <person name="Husnik F."/>
            <person name="Keeling P."/>
            <person name="Hampl V."/>
        </authorList>
    </citation>
    <scope>NUCLEOTIDE SEQUENCE</scope>
    <source>
        <strain evidence="1">STM</strain>
    </source>
</reference>
<dbReference type="Pfam" id="PF13419">
    <property type="entry name" value="HAD_2"/>
    <property type="match status" value="1"/>
</dbReference>
<gene>
    <name evidence="1" type="ORF">EZS27_030474</name>
</gene>
<dbReference type="InterPro" id="IPR051806">
    <property type="entry name" value="HAD-like_SPP"/>
</dbReference>
<dbReference type="InterPro" id="IPR041492">
    <property type="entry name" value="HAD_2"/>
</dbReference>
<dbReference type="SFLD" id="SFLDG01135">
    <property type="entry name" value="C1.5.6:_HAD__Beta-PGM__Phospha"/>
    <property type="match status" value="1"/>
</dbReference>
<proteinExistence type="predicted"/>
<evidence type="ECO:0000313" key="1">
    <source>
        <dbReference type="EMBL" id="KAA6319656.1"/>
    </source>
</evidence>
<dbReference type="SFLD" id="SFLDG01129">
    <property type="entry name" value="C1.5:_HAD__Beta-PGM__Phosphata"/>
    <property type="match status" value="1"/>
</dbReference>
<dbReference type="AlphaFoldDB" id="A0A5J4QCE9"/>
<dbReference type="InterPro" id="IPR023214">
    <property type="entry name" value="HAD_sf"/>
</dbReference>
<dbReference type="Gene3D" id="3.40.50.1000">
    <property type="entry name" value="HAD superfamily/HAD-like"/>
    <property type="match status" value="1"/>
</dbReference>
<accession>A0A5J4QCE9</accession>
<protein>
    <submittedName>
        <fullName evidence="1">Sugar phosphatase YfbT</fullName>
        <ecNumber evidence="1">3.1.3.23</ecNumber>
    </submittedName>
</protein>
<dbReference type="GO" id="GO:0050308">
    <property type="term" value="F:sugar-phosphatase activity"/>
    <property type="evidence" value="ECO:0007669"/>
    <property type="project" value="UniProtKB-EC"/>
</dbReference>
<keyword evidence="1" id="KW-0378">Hydrolase</keyword>
<organism evidence="1">
    <name type="scientific">termite gut metagenome</name>
    <dbReference type="NCBI Taxonomy" id="433724"/>
    <lineage>
        <taxon>unclassified sequences</taxon>
        <taxon>metagenomes</taxon>
        <taxon>organismal metagenomes</taxon>
    </lineage>
</organism>
<sequence length="248" mass="27688">MTLQSTFRQAVNHYLQTYEYPYIDLRSVFFDMDGVLFDSMPYHADAWCKTMQAYGLNFSREEAYLHEGRTGAGTINIVCKRQWNREASPKEIQTIYRKKTIEFNKHPLAQPISGINELLSKIKNMELTVSVVTGSGQSSLLKRLEDNFPGIFCSELMITAFDVKYGKPNPEPYLMALAKGNRKAHEAIIVENAPLGIEAGTKAGIFTIAVNTGLLADSVLTDAGANLLFPSVQALADAWEDLYAVFTE</sequence>
<dbReference type="SUPFAM" id="SSF56784">
    <property type="entry name" value="HAD-like"/>
    <property type="match status" value="1"/>
</dbReference>
<dbReference type="EC" id="3.1.3.23" evidence="1"/>
<dbReference type="NCBIfam" id="TIGR01509">
    <property type="entry name" value="HAD-SF-IA-v3"/>
    <property type="match status" value="1"/>
</dbReference>
<dbReference type="PANTHER" id="PTHR43481:SF4">
    <property type="entry name" value="GLYCEROL-1-PHOSPHATE PHOSPHOHYDROLASE 1-RELATED"/>
    <property type="match status" value="1"/>
</dbReference>
<comment type="caution">
    <text evidence="1">The sequence shown here is derived from an EMBL/GenBank/DDBJ whole genome shotgun (WGS) entry which is preliminary data.</text>
</comment>
<dbReference type="EMBL" id="SNRY01003811">
    <property type="protein sequence ID" value="KAA6319656.1"/>
    <property type="molecule type" value="Genomic_DNA"/>
</dbReference>
<dbReference type="SFLD" id="SFLDS00003">
    <property type="entry name" value="Haloacid_Dehalogenase"/>
    <property type="match status" value="1"/>
</dbReference>
<name>A0A5J4QCE9_9ZZZZ</name>
<dbReference type="Gene3D" id="1.10.150.240">
    <property type="entry name" value="Putative phosphatase, domain 2"/>
    <property type="match status" value="1"/>
</dbReference>
<dbReference type="InterPro" id="IPR023198">
    <property type="entry name" value="PGP-like_dom2"/>
</dbReference>
<dbReference type="InterPro" id="IPR006439">
    <property type="entry name" value="HAD-SF_hydro_IA"/>
</dbReference>
<dbReference type="PANTHER" id="PTHR43481">
    <property type="entry name" value="FRUCTOSE-1-PHOSPHATE PHOSPHATASE"/>
    <property type="match status" value="1"/>
</dbReference>
<feature type="non-terminal residue" evidence="1">
    <location>
        <position position="248"/>
    </location>
</feature>
<dbReference type="InterPro" id="IPR036412">
    <property type="entry name" value="HAD-like_sf"/>
</dbReference>